<evidence type="ECO:0000259" key="5">
    <source>
        <dbReference type="PROSITE" id="PS50893"/>
    </source>
</evidence>
<dbReference type="EMBL" id="DXDU01000019">
    <property type="protein sequence ID" value="HIY25830.1"/>
    <property type="molecule type" value="Genomic_DNA"/>
</dbReference>
<feature type="domain" description="ABC transporter" evidence="5">
    <location>
        <begin position="5"/>
        <end position="223"/>
    </location>
</feature>
<protein>
    <submittedName>
        <fullName evidence="6">ABC transporter ATP-binding protein</fullName>
    </submittedName>
</protein>
<organism evidence="6 7">
    <name type="scientific">Candidatus Acutalibacter pullistercoris</name>
    <dbReference type="NCBI Taxonomy" id="2838418"/>
    <lineage>
        <taxon>Bacteria</taxon>
        <taxon>Bacillati</taxon>
        <taxon>Bacillota</taxon>
        <taxon>Clostridia</taxon>
        <taxon>Eubacteriales</taxon>
        <taxon>Acutalibacteraceae</taxon>
        <taxon>Acutalibacter</taxon>
    </lineage>
</organism>
<dbReference type="Proteomes" id="UP000823915">
    <property type="component" value="Unassembled WGS sequence"/>
</dbReference>
<dbReference type="PANTHER" id="PTHR24220">
    <property type="entry name" value="IMPORT ATP-BINDING PROTEIN"/>
    <property type="match status" value="1"/>
</dbReference>
<dbReference type="PROSITE" id="PS50893">
    <property type="entry name" value="ABC_TRANSPORTER_2"/>
    <property type="match status" value="1"/>
</dbReference>
<dbReference type="GO" id="GO:0022857">
    <property type="term" value="F:transmembrane transporter activity"/>
    <property type="evidence" value="ECO:0007669"/>
    <property type="project" value="TreeGrafter"/>
</dbReference>
<dbReference type="Gene3D" id="3.40.50.300">
    <property type="entry name" value="P-loop containing nucleotide triphosphate hydrolases"/>
    <property type="match status" value="1"/>
</dbReference>
<dbReference type="InterPro" id="IPR017911">
    <property type="entry name" value="MacB-like_ATP-bd"/>
</dbReference>
<dbReference type="SMART" id="SM00382">
    <property type="entry name" value="AAA"/>
    <property type="match status" value="1"/>
</dbReference>
<evidence type="ECO:0000256" key="4">
    <source>
        <dbReference type="ARBA" id="ARBA00022840"/>
    </source>
</evidence>
<dbReference type="InterPro" id="IPR027417">
    <property type="entry name" value="P-loop_NTPase"/>
</dbReference>
<evidence type="ECO:0000256" key="3">
    <source>
        <dbReference type="ARBA" id="ARBA00022741"/>
    </source>
</evidence>
<dbReference type="CDD" id="cd03255">
    <property type="entry name" value="ABC_MJ0796_LolCDE_FtsE"/>
    <property type="match status" value="1"/>
</dbReference>
<dbReference type="PROSITE" id="PS00211">
    <property type="entry name" value="ABC_TRANSPORTER_1"/>
    <property type="match status" value="1"/>
</dbReference>
<evidence type="ECO:0000313" key="6">
    <source>
        <dbReference type="EMBL" id="HIY25830.1"/>
    </source>
</evidence>
<comment type="caution">
    <text evidence="6">The sequence shown here is derived from an EMBL/GenBank/DDBJ whole genome shotgun (WGS) entry which is preliminary data.</text>
</comment>
<evidence type="ECO:0000313" key="7">
    <source>
        <dbReference type="Proteomes" id="UP000823915"/>
    </source>
</evidence>
<dbReference type="InterPro" id="IPR017871">
    <property type="entry name" value="ABC_transporter-like_CS"/>
</dbReference>
<name>A0A9D1YBG6_9FIRM</name>
<dbReference type="AlphaFoldDB" id="A0A9D1YBG6"/>
<comment type="similarity">
    <text evidence="1">Belongs to the ABC transporter superfamily.</text>
</comment>
<dbReference type="GO" id="GO:0016887">
    <property type="term" value="F:ATP hydrolysis activity"/>
    <property type="evidence" value="ECO:0007669"/>
    <property type="project" value="InterPro"/>
</dbReference>
<reference evidence="6" key="1">
    <citation type="journal article" date="2021" name="PeerJ">
        <title>Extensive microbial diversity within the chicken gut microbiome revealed by metagenomics and culture.</title>
        <authorList>
            <person name="Gilroy R."/>
            <person name="Ravi A."/>
            <person name="Getino M."/>
            <person name="Pursley I."/>
            <person name="Horton D.L."/>
            <person name="Alikhan N.F."/>
            <person name="Baker D."/>
            <person name="Gharbi K."/>
            <person name="Hall N."/>
            <person name="Watson M."/>
            <person name="Adriaenssens E.M."/>
            <person name="Foster-Nyarko E."/>
            <person name="Jarju S."/>
            <person name="Secka A."/>
            <person name="Antonio M."/>
            <person name="Oren A."/>
            <person name="Chaudhuri R.R."/>
            <person name="La Ragione R."/>
            <person name="Hildebrand F."/>
            <person name="Pallen M.J."/>
        </authorList>
    </citation>
    <scope>NUCLEOTIDE SEQUENCE</scope>
    <source>
        <strain evidence="6">1282</strain>
    </source>
</reference>
<dbReference type="PANTHER" id="PTHR24220:SF689">
    <property type="entry name" value="LIPOPROTEIN-RELEASING SYSTEM ATP-BINDING PROTEIN LOLD"/>
    <property type="match status" value="1"/>
</dbReference>
<gene>
    <name evidence="6" type="ORF">H9838_01485</name>
</gene>
<sequence length="223" mass="24551">MAQILQFQELTYFYQSGSQKVSILEEADCAFEPGKLYTIVGPSGSGKTTTLTLAGALESPKGGRVLFQGKDLKDIGYTNYRNRHVAIVFQAYNLLEYLNPLQNVLAAMEITKNEIPNKKQRAEELLLRMGLTKDQIHRRIQKLSGGEQQRVAIARALATNADIILADEPTGNLDGDTAQGIIELFQELAHQDGKCVIAVTHSQDFAAQADVVVKLQNHRLLAG</sequence>
<reference evidence="6" key="2">
    <citation type="submission" date="2021-04" db="EMBL/GenBank/DDBJ databases">
        <authorList>
            <person name="Gilroy R."/>
        </authorList>
    </citation>
    <scope>NUCLEOTIDE SEQUENCE</scope>
    <source>
        <strain evidence="6">1282</strain>
    </source>
</reference>
<proteinExistence type="inferred from homology"/>
<dbReference type="Pfam" id="PF00005">
    <property type="entry name" value="ABC_tran"/>
    <property type="match status" value="1"/>
</dbReference>
<keyword evidence="2" id="KW-0813">Transport</keyword>
<evidence type="ECO:0000256" key="1">
    <source>
        <dbReference type="ARBA" id="ARBA00005417"/>
    </source>
</evidence>
<dbReference type="InterPro" id="IPR015854">
    <property type="entry name" value="ABC_transpr_LolD-like"/>
</dbReference>
<dbReference type="GO" id="GO:0005524">
    <property type="term" value="F:ATP binding"/>
    <property type="evidence" value="ECO:0007669"/>
    <property type="project" value="UniProtKB-KW"/>
</dbReference>
<keyword evidence="3" id="KW-0547">Nucleotide-binding</keyword>
<dbReference type="SUPFAM" id="SSF52540">
    <property type="entry name" value="P-loop containing nucleoside triphosphate hydrolases"/>
    <property type="match status" value="1"/>
</dbReference>
<dbReference type="InterPro" id="IPR003593">
    <property type="entry name" value="AAA+_ATPase"/>
</dbReference>
<accession>A0A9D1YBG6</accession>
<dbReference type="InterPro" id="IPR003439">
    <property type="entry name" value="ABC_transporter-like_ATP-bd"/>
</dbReference>
<dbReference type="GO" id="GO:0005886">
    <property type="term" value="C:plasma membrane"/>
    <property type="evidence" value="ECO:0007669"/>
    <property type="project" value="TreeGrafter"/>
</dbReference>
<evidence type="ECO:0000256" key="2">
    <source>
        <dbReference type="ARBA" id="ARBA00022448"/>
    </source>
</evidence>
<keyword evidence="4 6" id="KW-0067">ATP-binding</keyword>